<dbReference type="Gene3D" id="1.10.150.130">
    <property type="match status" value="1"/>
</dbReference>
<name>A0A1I4BIY0_9HYPH</name>
<dbReference type="GO" id="GO:0015074">
    <property type="term" value="P:DNA integration"/>
    <property type="evidence" value="ECO:0007669"/>
    <property type="project" value="InterPro"/>
</dbReference>
<dbReference type="Gene3D" id="1.10.443.10">
    <property type="entry name" value="Intergrase catalytic core"/>
    <property type="match status" value="1"/>
</dbReference>
<protein>
    <recommendedName>
        <fullName evidence="3">Tyr recombinase domain-containing protein</fullName>
    </recommendedName>
</protein>
<evidence type="ECO:0000313" key="4">
    <source>
        <dbReference type="EMBL" id="SFK68812.1"/>
    </source>
</evidence>
<evidence type="ECO:0000259" key="3">
    <source>
        <dbReference type="PROSITE" id="PS51898"/>
    </source>
</evidence>
<dbReference type="InterPro" id="IPR013762">
    <property type="entry name" value="Integrase-like_cat_sf"/>
</dbReference>
<dbReference type="InterPro" id="IPR010998">
    <property type="entry name" value="Integrase_recombinase_N"/>
</dbReference>
<organism evidence="4 5">
    <name type="scientific">Neomesorhizobium albiziae</name>
    <dbReference type="NCBI Taxonomy" id="335020"/>
    <lineage>
        <taxon>Bacteria</taxon>
        <taxon>Pseudomonadati</taxon>
        <taxon>Pseudomonadota</taxon>
        <taxon>Alphaproteobacteria</taxon>
        <taxon>Hyphomicrobiales</taxon>
        <taxon>Phyllobacteriaceae</taxon>
        <taxon>Neomesorhizobium</taxon>
    </lineage>
</organism>
<dbReference type="GO" id="GO:0006310">
    <property type="term" value="P:DNA recombination"/>
    <property type="evidence" value="ECO:0007669"/>
    <property type="project" value="UniProtKB-KW"/>
</dbReference>
<accession>A0A1I4BIY0</accession>
<dbReference type="PROSITE" id="PS51898">
    <property type="entry name" value="TYR_RECOMBINASE"/>
    <property type="match status" value="1"/>
</dbReference>
<proteinExistence type="predicted"/>
<evidence type="ECO:0000313" key="5">
    <source>
        <dbReference type="Proteomes" id="UP000323300"/>
    </source>
</evidence>
<gene>
    <name evidence="4" type="ORF">SAMN04488498_110184</name>
</gene>
<evidence type="ECO:0000256" key="2">
    <source>
        <dbReference type="ARBA" id="ARBA00023172"/>
    </source>
</evidence>
<dbReference type="SUPFAM" id="SSF56349">
    <property type="entry name" value="DNA breaking-rejoining enzymes"/>
    <property type="match status" value="2"/>
</dbReference>
<keyword evidence="2" id="KW-0233">DNA recombination</keyword>
<reference evidence="4 5" key="1">
    <citation type="submission" date="2016-10" db="EMBL/GenBank/DDBJ databases">
        <authorList>
            <person name="Varghese N."/>
            <person name="Submissions S."/>
        </authorList>
    </citation>
    <scope>NUCLEOTIDE SEQUENCE [LARGE SCALE GENOMIC DNA]</scope>
    <source>
        <strain evidence="4 5">DSM 21822</strain>
    </source>
</reference>
<dbReference type="Proteomes" id="UP000323300">
    <property type="component" value="Unassembled WGS sequence"/>
</dbReference>
<keyword evidence="1" id="KW-0238">DNA-binding</keyword>
<sequence length="408" mass="44970">MEEIKAPGLKWIKRAKGATPFWVAGEADVKAGYHPKTVNLAHLADAPEILKAQCDALQAEMLLWRAGHRRDPLAFDGTVRAVLSIYQTHPDSPYHVLKPGSLRPYNHYLGAIEGHIGKRRLSEISGLDIKKWHRVWSNEGEHLAAAAMARAVLEAALSFGKIARLEGCAALLDIVRETRRKLPNPRARTQSMTADQVVAAREAAHAAGRPSRALAYAFVFETALRLWDVIGQWHPIDAPGISDVIDPARRQKWFGLQWDNIGDDMVVRYTPSKTADRTGASIIYPLSKAPMVLEELRRWPIEARRGPVIVSEECGRPYINRSFGKMWKADAKAAGIPGDVWARDLRASAVTEGRAAGAARDDARQVAGHSNVRTTAIYDRAGIEAAERFADARIRGRKQSGNDGGNGR</sequence>
<evidence type="ECO:0000256" key="1">
    <source>
        <dbReference type="ARBA" id="ARBA00023125"/>
    </source>
</evidence>
<feature type="domain" description="Tyr recombinase" evidence="3">
    <location>
        <begin position="187"/>
        <end position="394"/>
    </location>
</feature>
<dbReference type="EMBL" id="FOSL01000010">
    <property type="protein sequence ID" value="SFK68812.1"/>
    <property type="molecule type" value="Genomic_DNA"/>
</dbReference>
<dbReference type="InterPro" id="IPR011010">
    <property type="entry name" value="DNA_brk_join_enz"/>
</dbReference>
<dbReference type="AlphaFoldDB" id="A0A1I4BIY0"/>
<dbReference type="OrthoDB" id="7800649at2"/>
<keyword evidence="5" id="KW-1185">Reference proteome</keyword>
<dbReference type="InterPro" id="IPR002104">
    <property type="entry name" value="Integrase_catalytic"/>
</dbReference>
<dbReference type="RefSeq" id="WP_149761426.1">
    <property type="nucleotide sequence ID" value="NZ_BSPE01000007.1"/>
</dbReference>
<dbReference type="GO" id="GO:0003677">
    <property type="term" value="F:DNA binding"/>
    <property type="evidence" value="ECO:0007669"/>
    <property type="project" value="UniProtKB-KW"/>
</dbReference>